<dbReference type="AlphaFoldDB" id="A0ABD3SE86"/>
<evidence type="ECO:0000256" key="1">
    <source>
        <dbReference type="SAM" id="MobiDB-lite"/>
    </source>
</evidence>
<feature type="region of interest" description="Disordered" evidence="1">
    <location>
        <begin position="341"/>
        <end position="369"/>
    </location>
</feature>
<feature type="region of interest" description="Disordered" evidence="1">
    <location>
        <begin position="71"/>
        <end position="122"/>
    </location>
</feature>
<evidence type="ECO:0000313" key="2">
    <source>
        <dbReference type="EMBL" id="KAL3822716.1"/>
    </source>
</evidence>
<feature type="region of interest" description="Disordered" evidence="1">
    <location>
        <begin position="206"/>
        <end position="236"/>
    </location>
</feature>
<protein>
    <submittedName>
        <fullName evidence="2">Uncharacterized protein</fullName>
    </submittedName>
</protein>
<dbReference type="Proteomes" id="UP001530377">
    <property type="component" value="Unassembled WGS sequence"/>
</dbReference>
<accession>A0ABD3SE86</accession>
<organism evidence="2 3">
    <name type="scientific">Cyclostephanos tholiformis</name>
    <dbReference type="NCBI Taxonomy" id="382380"/>
    <lineage>
        <taxon>Eukaryota</taxon>
        <taxon>Sar</taxon>
        <taxon>Stramenopiles</taxon>
        <taxon>Ochrophyta</taxon>
        <taxon>Bacillariophyta</taxon>
        <taxon>Coscinodiscophyceae</taxon>
        <taxon>Thalassiosirophycidae</taxon>
        <taxon>Stephanodiscales</taxon>
        <taxon>Stephanodiscaceae</taxon>
        <taxon>Cyclostephanos</taxon>
    </lineage>
</organism>
<gene>
    <name evidence="2" type="ORF">ACHAXA_000981</name>
</gene>
<reference evidence="2 3" key="1">
    <citation type="submission" date="2024-10" db="EMBL/GenBank/DDBJ databases">
        <title>Updated reference genomes for cyclostephanoid diatoms.</title>
        <authorList>
            <person name="Roberts W.R."/>
            <person name="Alverson A.J."/>
        </authorList>
    </citation>
    <scope>NUCLEOTIDE SEQUENCE [LARGE SCALE GENOMIC DNA]</scope>
    <source>
        <strain evidence="2 3">AJA228-03</strain>
    </source>
</reference>
<feature type="compositionally biased region" description="Gly residues" evidence="1">
    <location>
        <begin position="341"/>
        <end position="350"/>
    </location>
</feature>
<feature type="compositionally biased region" description="Low complexity" evidence="1">
    <location>
        <begin position="225"/>
        <end position="234"/>
    </location>
</feature>
<dbReference type="EMBL" id="JALLPB020000057">
    <property type="protein sequence ID" value="KAL3822716.1"/>
    <property type="molecule type" value="Genomic_DNA"/>
</dbReference>
<feature type="compositionally biased region" description="Acidic residues" evidence="1">
    <location>
        <begin position="88"/>
        <end position="97"/>
    </location>
</feature>
<comment type="caution">
    <text evidence="2">The sequence shown here is derived from an EMBL/GenBank/DDBJ whole genome shotgun (WGS) entry which is preliminary data.</text>
</comment>
<name>A0ABD3SE86_9STRA</name>
<keyword evidence="3" id="KW-1185">Reference proteome</keyword>
<feature type="region of interest" description="Disordered" evidence="1">
    <location>
        <begin position="268"/>
        <end position="314"/>
    </location>
</feature>
<evidence type="ECO:0000313" key="3">
    <source>
        <dbReference type="Proteomes" id="UP001530377"/>
    </source>
</evidence>
<proteinExistence type="predicted"/>
<sequence length="736" mass="78757">MSYASTLTRLPARSSSLLRRSHSRRPPTAIFVTPFPSSFHSAVEIYGIRGPATSTSSYSPLRSTHRRHCCRGANDVPRSYSSAARDSIDDDDDDDDDVPRRRRVSSSNLLPTRHSRSLPPPACPPSLLRFELKSILDAPIGSLIPYDDPTSGTSGLVLRTVEEEILAAYYASDVAVQRAEYVMRGLNARASVISYVSRSLERGTMTYEGNGDDDDGCPVRGGGTPSSSSSTTTMGKEECLRAMLDLLERMIREGETYAELRRRVRSQVLDPSADGRTSSSGGEGAGGGTGDDDSSSSSSDSDDDEMGDENERDANASFEKWAESVNKNMARVGITNGAASGSGGAGGGMGHPTDVDAASSSQSSDPERYQYGADPGVTTHMYDLVLDALACLCHEHRHGGGGGDAPSSLIDLVNIMPENSRSPPELAKSMLDEVLRRHWIDGGDIGVGGGRGGEGRLGSPMSGIGRGIGAGAGTGAGSLAGFDLRSSRNFDVRTCPTPMTFNAVLRVASNFDPTSYAEAVENAKVLGGAIGNSTKTSMDIAADLSRRERERLRDVTIDAALSTYSRMHECSALTLRILGNSTRMATSRSALRRQARLLDGNVKGKRANDVIGGRNSATYAYLIRTIGNCIPPSLTRGNMAFALYHKGCVEEGVMDEEVVKAMMSLGGYVPDMDDVEVDEGGDASPPLPPISNGPIFDSFMQKELGLGVKVAIDKGRKLRQDRNYRMRRHVEWDGTY</sequence>
<feature type="compositionally biased region" description="Acidic residues" evidence="1">
    <location>
        <begin position="290"/>
        <end position="311"/>
    </location>
</feature>